<dbReference type="Proteomes" id="UP000286908">
    <property type="component" value="Unassembled WGS sequence"/>
</dbReference>
<reference evidence="1 2" key="1">
    <citation type="submission" date="2017-08" db="EMBL/GenBank/DDBJ databases">
        <title>Draft genome sequence of pheromone producing symbiont Morganella morganii, of the female New Zealand grass grub Costelytra giveni.</title>
        <authorList>
            <person name="Laugraud A."/>
            <person name="Young S.D."/>
            <person name="Hurst M.H."/>
        </authorList>
    </citation>
    <scope>NUCLEOTIDE SEQUENCE [LARGE SCALE GENOMIC DNA]</scope>
    <source>
        <strain evidence="1 2">MMsCG</strain>
    </source>
</reference>
<accession>A0A433ZTV5</accession>
<evidence type="ECO:0000313" key="2">
    <source>
        <dbReference type="Proteomes" id="UP000286908"/>
    </source>
</evidence>
<dbReference type="EMBL" id="NRQY01000001">
    <property type="protein sequence ID" value="RUT65568.1"/>
    <property type="molecule type" value="Genomic_DNA"/>
</dbReference>
<dbReference type="OrthoDB" id="5572566at2"/>
<evidence type="ECO:0008006" key="3">
    <source>
        <dbReference type="Google" id="ProtNLM"/>
    </source>
</evidence>
<name>A0A433ZTV5_MORMO</name>
<sequence length="184" mass="20106">MLNKMPYSSVMPVMKNYTPSGEATALAAQYPAPADFLNAAQQQAHYGDAVLFLAHGLPLKEALWWGYHCAQQLTEWSEQEQRVLESVREWITRSGESERRACGDAAKQQGLSSAAGWLAQAVFWSTGSMLDADQPPLPAPPFLYAQALSGAVNLMAVMPDGAHLAERYRTFLAHGLAIARGDKQ</sequence>
<gene>
    <name evidence="1" type="ORF">CKG00_03450</name>
</gene>
<comment type="caution">
    <text evidence="1">The sequence shown here is derived from an EMBL/GenBank/DDBJ whole genome shotgun (WGS) entry which is preliminary data.</text>
</comment>
<evidence type="ECO:0000313" key="1">
    <source>
        <dbReference type="EMBL" id="RUT65568.1"/>
    </source>
</evidence>
<protein>
    <recommendedName>
        <fullName evidence="3">Twin-arginine translocation pathway signal</fullName>
    </recommendedName>
</protein>
<proteinExistence type="predicted"/>
<organism evidence="1 2">
    <name type="scientific">Morganella morganii</name>
    <name type="common">Proteus morganii</name>
    <dbReference type="NCBI Taxonomy" id="582"/>
    <lineage>
        <taxon>Bacteria</taxon>
        <taxon>Pseudomonadati</taxon>
        <taxon>Pseudomonadota</taxon>
        <taxon>Gammaproteobacteria</taxon>
        <taxon>Enterobacterales</taxon>
        <taxon>Morganellaceae</taxon>
        <taxon>Morganella</taxon>
    </lineage>
</organism>
<dbReference type="AlphaFoldDB" id="A0A433ZTV5"/>
<dbReference type="Pfam" id="PF22011">
    <property type="entry name" value="DUF6931"/>
    <property type="match status" value="1"/>
</dbReference>
<dbReference type="InterPro" id="IPR053855">
    <property type="entry name" value="DUF6931"/>
</dbReference>